<name>A0ABU8EP28_9GAMM</name>
<sequence>MERRAFIKSLALCGLSLSLGANLVACSSKAQRRFVSAATNHQGEHFVVAFDKAGNLLNQVKIDNRGHDLLMLDSERVVAFSRRPFTKLFVVNLAQNQLEKIINAEQGFHFYGHGVFDSKRKQLITTENHIESAGGYLVVRNTHNFAVEKRVPSGGIGPHQCALMPDGEHIVVANGGIKTHPDKGREKLNLASMAPNLSYIHLDTGKLVESVTPPHFQLSLRHLAVAKSGEVIVGAQYQGNYRDAHPLVFSHKLGRELQPLQAEPKFWQNFEQYVASIAIADSDNRIAVTSPRGAIVAYWQLDNHQFIRHERFADCAGVASAKNEFIVTNGKGQVINDSKNMPIFQLQPLRFDNHLIYS</sequence>
<dbReference type="SUPFAM" id="SSF50969">
    <property type="entry name" value="YVTN repeat-like/Quinoprotein amine dehydrogenase"/>
    <property type="match status" value="1"/>
</dbReference>
<evidence type="ECO:0000313" key="2">
    <source>
        <dbReference type="Proteomes" id="UP001382455"/>
    </source>
</evidence>
<dbReference type="RefSeq" id="WP_336434559.1">
    <property type="nucleotide sequence ID" value="NZ_JBAWKS010000001.1"/>
</dbReference>
<dbReference type="Proteomes" id="UP001382455">
    <property type="component" value="Unassembled WGS sequence"/>
</dbReference>
<protein>
    <submittedName>
        <fullName evidence="1">DUF1513 domain-containing protein</fullName>
    </submittedName>
</protein>
<gene>
    <name evidence="1" type="ORF">WAE96_03045</name>
</gene>
<reference evidence="1 2" key="1">
    <citation type="submission" date="2023-12" db="EMBL/GenBank/DDBJ databases">
        <title>Friends and Foes: Symbiotic and Algicidal bacterial influence on Karenia brevis blooms.</title>
        <authorList>
            <person name="Fei C."/>
            <person name="Mohamed A.R."/>
            <person name="Booker A."/>
            <person name="Arshad M."/>
            <person name="Klass S."/>
            <person name="Ahn S."/>
            <person name="Gilbert P.M."/>
            <person name="Heil C.A."/>
            <person name="Martinez J.M."/>
            <person name="Amin S.A."/>
        </authorList>
    </citation>
    <scope>NUCLEOTIDE SEQUENCE [LARGE SCALE GENOMIC DNA]</scope>
    <source>
        <strain evidence="1 2">CE15</strain>
    </source>
</reference>
<organism evidence="1 2">
    <name type="scientific">Pseudoalteromonas spongiae</name>
    <dbReference type="NCBI Taxonomy" id="298657"/>
    <lineage>
        <taxon>Bacteria</taxon>
        <taxon>Pseudomonadati</taxon>
        <taxon>Pseudomonadota</taxon>
        <taxon>Gammaproteobacteria</taxon>
        <taxon>Alteromonadales</taxon>
        <taxon>Pseudoalteromonadaceae</taxon>
        <taxon>Pseudoalteromonas</taxon>
    </lineage>
</organism>
<dbReference type="Pfam" id="PF07433">
    <property type="entry name" value="DUF1513"/>
    <property type="match status" value="1"/>
</dbReference>
<dbReference type="EMBL" id="JBAWKS010000001">
    <property type="protein sequence ID" value="MEI4548684.1"/>
    <property type="molecule type" value="Genomic_DNA"/>
</dbReference>
<dbReference type="Gene3D" id="2.130.10.10">
    <property type="entry name" value="YVTN repeat-like/Quinoprotein amine dehydrogenase"/>
    <property type="match status" value="1"/>
</dbReference>
<dbReference type="PIRSF" id="PIRSF028101">
    <property type="entry name" value="UCP028101"/>
    <property type="match status" value="1"/>
</dbReference>
<proteinExistence type="predicted"/>
<comment type="caution">
    <text evidence="1">The sequence shown here is derived from an EMBL/GenBank/DDBJ whole genome shotgun (WGS) entry which is preliminary data.</text>
</comment>
<dbReference type="InterPro" id="IPR011044">
    <property type="entry name" value="Quino_amine_DH_bsu"/>
</dbReference>
<dbReference type="InterPro" id="IPR008311">
    <property type="entry name" value="UCP028101"/>
</dbReference>
<accession>A0ABU8EP28</accession>
<keyword evidence="2" id="KW-1185">Reference proteome</keyword>
<dbReference type="InterPro" id="IPR015943">
    <property type="entry name" value="WD40/YVTN_repeat-like_dom_sf"/>
</dbReference>
<evidence type="ECO:0000313" key="1">
    <source>
        <dbReference type="EMBL" id="MEI4548684.1"/>
    </source>
</evidence>